<sequence>MELIGEHCNNTPCEWLLDLGKGGAHDTSAHHLFDGMPSQPEMPKEDRRISEPVPINTTVNKEEKWLNEALDRILEKFEQMEVKRRCDEKIDRILENLDEIEANRNKFCEEMSASIKATTAALTAASYLPLQEPPSPTPTTCSMRCSNTDHLRATSGSSHIDKETAPSVVAEVGDSKDKDHAPCIVTKDLPKITPARCSTLDLDVNTDIYHAVVVFPLMDSPLELITGFIEPSPVVELKLDSIIGMKKEVPNGCSMKCLQDDNMLLMENPKRNPWPPPWLDGVIRGRDLRPSPWPGFISGGTVEHLVPPWPPPTQISCLALVCYDNGMIFTEMKYINLHWGELKPWPPPNQSDFRHTMVQFEQCQSWKIGVIIGLLAWKKQLSSVNHGSYTTIGNSRMPKLTMEKRSYMLNASDGNVYMTWPQLRTGRLAGHQFTPYMMAQYIEAIEHGLIDGNGWDANNVHDTYGCKERMSVTVILKDGTDIWKLKGIKKSAIKNIISVWKSAFTPAIKSLSQGNKPFCIYKPNVSNCLPCPVAVSTIPGKLKMRNTIVMLVGHHEYYGEGENTKLQLKIVLAGKSNGIRNDLITLIIRVLQVPWDPGGLYFQNFTRHRLEDKSDFKERGLLGSQLEWAFELMLH</sequence>
<evidence type="ECO:0000313" key="3">
    <source>
        <dbReference type="Proteomes" id="UP000008022"/>
    </source>
</evidence>
<dbReference type="STRING" id="4529.A0A0E0P7A6"/>
<keyword evidence="1" id="KW-0175">Coiled coil</keyword>
<dbReference type="AlphaFoldDB" id="A0A0E0P7A6"/>
<reference evidence="3" key="1">
    <citation type="submission" date="2013-06" db="EMBL/GenBank/DDBJ databases">
        <authorList>
            <person name="Zhao Q."/>
        </authorList>
    </citation>
    <scope>NUCLEOTIDE SEQUENCE</scope>
    <source>
        <strain evidence="3">cv. W1943</strain>
    </source>
</reference>
<name>A0A0E0P7A6_ORYRU</name>
<proteinExistence type="predicted"/>
<reference evidence="2" key="2">
    <citation type="submission" date="2015-06" db="UniProtKB">
        <authorList>
            <consortium name="EnsemblPlants"/>
        </authorList>
    </citation>
    <scope>IDENTIFICATION</scope>
</reference>
<organism evidence="2 3">
    <name type="scientific">Oryza rufipogon</name>
    <name type="common">Brownbeard rice</name>
    <name type="synonym">Asian wild rice</name>
    <dbReference type="NCBI Taxonomy" id="4529"/>
    <lineage>
        <taxon>Eukaryota</taxon>
        <taxon>Viridiplantae</taxon>
        <taxon>Streptophyta</taxon>
        <taxon>Embryophyta</taxon>
        <taxon>Tracheophyta</taxon>
        <taxon>Spermatophyta</taxon>
        <taxon>Magnoliopsida</taxon>
        <taxon>Liliopsida</taxon>
        <taxon>Poales</taxon>
        <taxon>Poaceae</taxon>
        <taxon>BOP clade</taxon>
        <taxon>Oryzoideae</taxon>
        <taxon>Oryzeae</taxon>
        <taxon>Oryzinae</taxon>
        <taxon>Oryza</taxon>
    </lineage>
</organism>
<dbReference type="Proteomes" id="UP000008022">
    <property type="component" value="Unassembled WGS sequence"/>
</dbReference>
<accession>A0A0E0P7A6</accession>
<dbReference type="HOGENOM" id="CLU_029164_0_0_1"/>
<dbReference type="EnsemblPlants" id="ORUFI04G08610.1">
    <property type="protein sequence ID" value="ORUFI04G08610.1"/>
    <property type="gene ID" value="ORUFI04G08610"/>
</dbReference>
<feature type="coiled-coil region" evidence="1">
    <location>
        <begin position="83"/>
        <end position="110"/>
    </location>
</feature>
<evidence type="ECO:0000256" key="1">
    <source>
        <dbReference type="SAM" id="Coils"/>
    </source>
</evidence>
<evidence type="ECO:0000313" key="2">
    <source>
        <dbReference type="EnsemblPlants" id="ORUFI04G08610.1"/>
    </source>
</evidence>
<keyword evidence="3" id="KW-1185">Reference proteome</keyword>
<protein>
    <submittedName>
        <fullName evidence="2">Uncharacterized protein</fullName>
    </submittedName>
</protein>
<dbReference type="Gramene" id="ORUFI04G08610.1">
    <property type="protein sequence ID" value="ORUFI04G08610.1"/>
    <property type="gene ID" value="ORUFI04G08610"/>
</dbReference>